<protein>
    <recommendedName>
        <fullName evidence="1">N-acetyltransferase domain-containing protein</fullName>
    </recommendedName>
</protein>
<dbReference type="CDD" id="cd04301">
    <property type="entry name" value="NAT_SF"/>
    <property type="match status" value="1"/>
</dbReference>
<name>A0AA39LLL8_9BILA</name>
<dbReference type="Gene3D" id="3.40.630.90">
    <property type="match status" value="1"/>
</dbReference>
<dbReference type="Gene3D" id="3.40.630.30">
    <property type="match status" value="1"/>
</dbReference>
<dbReference type="EMBL" id="JAUCMV010000004">
    <property type="protein sequence ID" value="KAK0402241.1"/>
    <property type="molecule type" value="Genomic_DNA"/>
</dbReference>
<dbReference type="Pfam" id="PF00583">
    <property type="entry name" value="Acetyltransf_1"/>
    <property type="match status" value="1"/>
</dbReference>
<evidence type="ECO:0000313" key="2">
    <source>
        <dbReference type="EMBL" id="KAK0402241.1"/>
    </source>
</evidence>
<accession>A0AA39LLL8</accession>
<dbReference type="InterPro" id="IPR041496">
    <property type="entry name" value="YitH/HolE_GNAT"/>
</dbReference>
<dbReference type="Proteomes" id="UP001175271">
    <property type="component" value="Unassembled WGS sequence"/>
</dbReference>
<comment type="caution">
    <text evidence="2">The sequence shown here is derived from an EMBL/GenBank/DDBJ whole genome shotgun (WGS) entry which is preliminary data.</text>
</comment>
<proteinExistence type="predicted"/>
<dbReference type="AlphaFoldDB" id="A0AA39LLL8"/>
<evidence type="ECO:0000259" key="1">
    <source>
        <dbReference type="PROSITE" id="PS51186"/>
    </source>
</evidence>
<dbReference type="InterPro" id="IPR000182">
    <property type="entry name" value="GNAT_dom"/>
</dbReference>
<reference evidence="2" key="1">
    <citation type="submission" date="2023-06" db="EMBL/GenBank/DDBJ databases">
        <title>Genomic analysis of the entomopathogenic nematode Steinernema hermaphroditum.</title>
        <authorList>
            <person name="Schwarz E.M."/>
            <person name="Heppert J.K."/>
            <person name="Baniya A."/>
            <person name="Schwartz H.T."/>
            <person name="Tan C.-H."/>
            <person name="Antoshechkin I."/>
            <person name="Sternberg P.W."/>
            <person name="Goodrich-Blair H."/>
            <person name="Dillman A.R."/>
        </authorList>
    </citation>
    <scope>NUCLEOTIDE SEQUENCE</scope>
    <source>
        <strain evidence="2">PS9179</strain>
        <tissue evidence="2">Whole animal</tissue>
    </source>
</reference>
<organism evidence="2 3">
    <name type="scientific">Steinernema hermaphroditum</name>
    <dbReference type="NCBI Taxonomy" id="289476"/>
    <lineage>
        <taxon>Eukaryota</taxon>
        <taxon>Metazoa</taxon>
        <taxon>Ecdysozoa</taxon>
        <taxon>Nematoda</taxon>
        <taxon>Chromadorea</taxon>
        <taxon>Rhabditida</taxon>
        <taxon>Tylenchina</taxon>
        <taxon>Panagrolaimomorpha</taxon>
        <taxon>Strongyloidoidea</taxon>
        <taxon>Steinernematidae</taxon>
        <taxon>Steinernema</taxon>
    </lineage>
</organism>
<dbReference type="GO" id="GO:0016747">
    <property type="term" value="F:acyltransferase activity, transferring groups other than amino-acyl groups"/>
    <property type="evidence" value="ECO:0007669"/>
    <property type="project" value="InterPro"/>
</dbReference>
<dbReference type="SUPFAM" id="SSF55729">
    <property type="entry name" value="Acyl-CoA N-acyltransferases (Nat)"/>
    <property type="match status" value="1"/>
</dbReference>
<feature type="domain" description="N-acetyltransferase" evidence="1">
    <location>
        <begin position="76"/>
        <end position="221"/>
    </location>
</feature>
<keyword evidence="3" id="KW-1185">Reference proteome</keyword>
<dbReference type="PANTHER" id="PTHR47408">
    <property type="entry name" value="PROTEIN CBG01304-RELATED"/>
    <property type="match status" value="1"/>
</dbReference>
<sequence length="383" mass="42368">MSPSQLGVYKYVMFNISFWVFMSDITMDTIIIPTPTPTKTIALYLAGLASLTSPFGGTVCCDFKATLDMVCNKFQFVKNPSNDVWKEMATEIYNNMGWKISLHDYKSFLEGFESDNFAFIVAIDKASGRNAACIIGAHYPSHNGSRGIFPLGLYYVKPEYRGNGLGQALFDKLLQLAEGANIFLHSAPAMAEKYIDRSGFDKRANWNVISVNAALKDCDLTKLSVNNDLLVVNFEEVDLEKLAEYDQSIAAGVGRTRFLQKFLTQPEVFNKFALDEEGSIIGACNARLVLGNKIALGPFYAESPEIASTLLKYTLGSIPNLSSYDRIYSHASSANTDAIQLFQSMVNGPLDTTRVIPRLFNKEVINIPGEKVYGVTDTNVTFV</sequence>
<dbReference type="Pfam" id="PF18014">
    <property type="entry name" value="Acetyltransf_18"/>
    <property type="match status" value="1"/>
</dbReference>
<evidence type="ECO:0000313" key="3">
    <source>
        <dbReference type="Proteomes" id="UP001175271"/>
    </source>
</evidence>
<gene>
    <name evidence="2" type="ORF">QR680_016223</name>
</gene>
<dbReference type="PROSITE" id="PS51186">
    <property type="entry name" value="GNAT"/>
    <property type="match status" value="1"/>
</dbReference>
<dbReference type="InterPro" id="IPR016181">
    <property type="entry name" value="Acyl_CoA_acyltransferase"/>
</dbReference>